<dbReference type="AlphaFoldDB" id="A0AAJ2BM76"/>
<comment type="caution">
    <text evidence="1">The sequence shown here is derived from an EMBL/GenBank/DDBJ whole genome shotgun (WGS) entry which is preliminary data.</text>
</comment>
<evidence type="ECO:0000313" key="2">
    <source>
        <dbReference type="Proteomes" id="UP001268036"/>
    </source>
</evidence>
<sequence length="148" mass="16804">MKNKPVEISAEGPQLLELYKPEMGALDTKWVHFDFQFSTWVDDHRHWIAPSNLIVYNDGSWFAFATHLAQMRRNNNIGVDIGFGCKFEVDVQFRNAQGAIIYARTYNLASLHYKDSADNASQQGTDSSYAAVSGQIATGSATRWFREY</sequence>
<protein>
    <submittedName>
        <fullName evidence="1">Uncharacterized protein</fullName>
    </submittedName>
</protein>
<dbReference type="Proteomes" id="UP001268036">
    <property type="component" value="Unassembled WGS sequence"/>
</dbReference>
<accession>A0AAJ2BM76</accession>
<evidence type="ECO:0000313" key="1">
    <source>
        <dbReference type="EMBL" id="MDR6236628.1"/>
    </source>
</evidence>
<name>A0AAJ2BM76_9PSED</name>
<proteinExistence type="predicted"/>
<reference evidence="1" key="1">
    <citation type="submission" date="2023-08" db="EMBL/GenBank/DDBJ databases">
        <title>Functional and genomic diversity of the sorghum phyllosphere microbiome.</title>
        <authorList>
            <person name="Shade A."/>
        </authorList>
    </citation>
    <scope>NUCLEOTIDE SEQUENCE</scope>
    <source>
        <strain evidence="1">SORGH_AS_0201</strain>
    </source>
</reference>
<organism evidence="1 2">
    <name type="scientific">Pseudomonas oryzihabitans</name>
    <dbReference type="NCBI Taxonomy" id="47885"/>
    <lineage>
        <taxon>Bacteria</taxon>
        <taxon>Pseudomonadati</taxon>
        <taxon>Pseudomonadota</taxon>
        <taxon>Gammaproteobacteria</taxon>
        <taxon>Pseudomonadales</taxon>
        <taxon>Pseudomonadaceae</taxon>
        <taxon>Pseudomonas</taxon>
    </lineage>
</organism>
<dbReference type="EMBL" id="JAVJAF010000001">
    <property type="protein sequence ID" value="MDR6236628.1"/>
    <property type="molecule type" value="Genomic_DNA"/>
</dbReference>
<gene>
    <name evidence="1" type="ORF">QE440_004369</name>
</gene>
<dbReference type="RefSeq" id="WP_309761641.1">
    <property type="nucleotide sequence ID" value="NZ_JAVJAF010000001.1"/>
</dbReference>